<reference evidence="2 3" key="1">
    <citation type="submission" date="2023-07" db="EMBL/GenBank/DDBJ databases">
        <title>Genomic Encyclopedia of Type Strains, Phase IV (KMG-IV): sequencing the most valuable type-strain genomes for metagenomic binning, comparative biology and taxonomic classification.</title>
        <authorList>
            <person name="Goeker M."/>
        </authorList>
    </citation>
    <scope>NUCLEOTIDE SEQUENCE [LARGE SCALE GENOMIC DNA]</scope>
    <source>
        <strain evidence="2 3">DSM 46876</strain>
    </source>
</reference>
<evidence type="ECO:0000313" key="3">
    <source>
        <dbReference type="Proteomes" id="UP001238450"/>
    </source>
</evidence>
<gene>
    <name evidence="2" type="ORF">J2Z48_000264</name>
</gene>
<dbReference type="AlphaFoldDB" id="A0AAJ1TH36"/>
<protein>
    <submittedName>
        <fullName evidence="2">Preprotein translocase subunit SecF</fullName>
    </submittedName>
</protein>
<proteinExistence type="predicted"/>
<accession>A0AAJ1TH36</accession>
<sequence>MKFLSFWYVIVWILLVSLTLSEYFRPLTTLGIVAMVLGTAYMAWNLWMEYKIYKEEKKKIVQ</sequence>
<feature type="transmembrane region" description="Helical" evidence="1">
    <location>
        <begin position="31"/>
        <end position="48"/>
    </location>
</feature>
<dbReference type="Proteomes" id="UP001238450">
    <property type="component" value="Unassembled WGS sequence"/>
</dbReference>
<organism evidence="2 3">
    <name type="scientific">Croceifilum oryzae</name>
    <dbReference type="NCBI Taxonomy" id="1553429"/>
    <lineage>
        <taxon>Bacteria</taxon>
        <taxon>Bacillati</taxon>
        <taxon>Bacillota</taxon>
        <taxon>Bacilli</taxon>
        <taxon>Bacillales</taxon>
        <taxon>Thermoactinomycetaceae</taxon>
        <taxon>Croceifilum</taxon>
    </lineage>
</organism>
<evidence type="ECO:0000256" key="1">
    <source>
        <dbReference type="SAM" id="Phobius"/>
    </source>
</evidence>
<keyword evidence="1" id="KW-0812">Transmembrane</keyword>
<name>A0AAJ1TH36_9BACL</name>
<comment type="caution">
    <text evidence="2">The sequence shown here is derived from an EMBL/GenBank/DDBJ whole genome shotgun (WGS) entry which is preliminary data.</text>
</comment>
<keyword evidence="1" id="KW-0472">Membrane</keyword>
<keyword evidence="3" id="KW-1185">Reference proteome</keyword>
<dbReference type="EMBL" id="JAUSUV010000001">
    <property type="protein sequence ID" value="MDQ0416106.1"/>
    <property type="molecule type" value="Genomic_DNA"/>
</dbReference>
<evidence type="ECO:0000313" key="2">
    <source>
        <dbReference type="EMBL" id="MDQ0416106.1"/>
    </source>
</evidence>
<keyword evidence="1" id="KW-1133">Transmembrane helix</keyword>